<evidence type="ECO:0000313" key="8">
    <source>
        <dbReference type="EMBL" id="TJF67538.1"/>
    </source>
</evidence>
<dbReference type="Proteomes" id="UP000305093">
    <property type="component" value="Unassembled WGS sequence"/>
</dbReference>
<dbReference type="EMBL" id="JABUPJ010000020">
    <property type="protein sequence ID" value="NYQ40134.1"/>
    <property type="molecule type" value="Genomic_DNA"/>
</dbReference>
<sequence>MPMNTTGTSFSSFGISCHRENSFRNSFRGKNDEVIKCSMGERTIRFSVRKFSGNILDTVSRQSTKDINGWIKDERIVYPSRVINQEIDNYCFQKNAKISTEERQRVFSLVSQEYQLTLDVKAAQSSINHVIMGNASFGKKIDALCDSMSRDVKNRTADSIANLLADKFYQKHIEPDIDIVKLRNEIPDYLRCAIQA</sequence>
<dbReference type="Pfam" id="PF03278">
    <property type="entry name" value="IpaB_EvcA"/>
    <property type="match status" value="1"/>
</dbReference>
<dbReference type="Proteomes" id="UP000036331">
    <property type="component" value="Unassembled WGS sequence"/>
</dbReference>
<evidence type="ECO:0000313" key="5">
    <source>
        <dbReference type="EMBL" id="PZZ61780.1"/>
    </source>
</evidence>
<reference evidence="5 10" key="3">
    <citation type="submission" date="2018-05" db="EMBL/GenBank/DDBJ databases">
        <title>Genomic sequencing of EHEC O26 New European Clone.</title>
        <authorList>
            <person name="Karnisova L."/>
            <person name="Nunvar J."/>
            <person name="Marejkova M."/>
            <person name="Mellmann A."/>
            <person name="Drevinek P."/>
            <person name="Blahova K."/>
            <person name="Bielaszewska M."/>
        </authorList>
    </citation>
    <scope>NUCLEOTIDE SEQUENCE [LARGE SCALE GENOMIC DNA]</scope>
    <source>
        <strain evidence="5 10">14-391</strain>
    </source>
</reference>
<reference evidence="4 9" key="1">
    <citation type="journal article" date="2015" name="Genome Announc.">
        <title>Draft Genome Sequences of Human-Pathogenic Escherichia coli O26:H11 Strains Carrying the stx2 Gene Only and Circulating in France.</title>
        <authorList>
            <person name="Delannoy S."/>
            <person name="Mariani-Kurkdjian P."/>
            <person name="Bonacorsi S."/>
            <person name="Liguori S."/>
            <person name="Ison S.A."/>
            <person name="Fach P."/>
        </authorList>
    </citation>
    <scope>NUCLEOTIDE SEQUENCE [LARGE SCALE GENOMIC DNA]</scope>
    <source>
        <strain evidence="4 9">34870</strain>
    </source>
</reference>
<dbReference type="EMBL" id="UGFO01000006">
    <property type="protein sequence ID" value="STN15345.1"/>
    <property type="molecule type" value="Genomic_DNA"/>
</dbReference>
<reference evidence="6 13" key="8">
    <citation type="submission" date="2020-06" db="EMBL/GenBank/DDBJ databases">
        <title>REHAB project genomes.</title>
        <authorList>
            <person name="Shaw L.P."/>
        </authorList>
    </citation>
    <scope>NUCLEOTIDE SEQUENCE [LARGE SCALE GENOMIC DNA]</scope>
    <source>
        <strain evidence="6 13">RHB01-C20</strain>
    </source>
</reference>
<evidence type="ECO:0000313" key="12">
    <source>
        <dbReference type="Proteomes" id="UP000305093"/>
    </source>
</evidence>
<dbReference type="Proteomes" id="UP000255057">
    <property type="component" value="Unassembled WGS sequence"/>
</dbReference>
<evidence type="ECO:0000313" key="2">
    <source>
        <dbReference type="EMBL" id="NYP86704.1"/>
    </source>
</evidence>
<evidence type="ECO:0000313" key="14">
    <source>
        <dbReference type="Proteomes" id="UP000517067"/>
    </source>
</evidence>
<dbReference type="EMBL" id="RROO01000014">
    <property type="protein sequence ID" value="TJF67538.1"/>
    <property type="molecule type" value="Genomic_DNA"/>
</dbReference>
<dbReference type="InterPro" id="IPR004959">
    <property type="entry name" value="Bac_effector_IpgB-like"/>
</dbReference>
<name>A0A0F3WMT2_ECOLX</name>
<evidence type="ECO:0000313" key="6">
    <source>
        <dbReference type="EMBL" id="QMS40716.1"/>
    </source>
</evidence>
<evidence type="ECO:0000313" key="9">
    <source>
        <dbReference type="Proteomes" id="UP000036331"/>
    </source>
</evidence>
<proteinExistence type="predicted"/>
<dbReference type="EMBL" id="JABUPU010000021">
    <property type="protein sequence ID" value="NYP86704.1"/>
    <property type="molecule type" value="Genomic_DNA"/>
</dbReference>
<dbReference type="Proteomes" id="UP000248865">
    <property type="component" value="Unassembled WGS sequence"/>
</dbReference>
<dbReference type="Proteomes" id="UP000591371">
    <property type="component" value="Unassembled WGS sequence"/>
</dbReference>
<evidence type="ECO:0000313" key="15">
    <source>
        <dbReference type="Proteomes" id="UP000591371"/>
    </source>
</evidence>
<evidence type="ECO:0000313" key="11">
    <source>
        <dbReference type="Proteomes" id="UP000255057"/>
    </source>
</evidence>
<evidence type="ECO:0000313" key="10">
    <source>
        <dbReference type="Proteomes" id="UP000248865"/>
    </source>
</evidence>
<gene>
    <name evidence="4" type="ORF">ABE91_024340</name>
    <name evidence="8" type="ORF">C9194_09420</name>
    <name evidence="1" type="ORF">D3G36_16110</name>
    <name evidence="5" type="ORF">DIV22_23580</name>
    <name evidence="3" type="ORF">G4A38_16260</name>
    <name evidence="2" type="ORF">G4A47_16040</name>
    <name evidence="6" type="ORF">HVV39_23265</name>
    <name evidence="7" type="ORF">NCTC8960_05776</name>
</gene>
<protein>
    <submittedName>
        <fullName evidence="5">BfpT-regulated chaperone</fullName>
    </submittedName>
    <submittedName>
        <fullName evidence="7">T3SS effector EspM</fullName>
    </submittedName>
</protein>
<evidence type="ECO:0000313" key="7">
    <source>
        <dbReference type="EMBL" id="STN15345.1"/>
    </source>
</evidence>
<dbReference type="Proteomes" id="UP000517067">
    <property type="component" value="Unassembled WGS sequence"/>
</dbReference>
<dbReference type="AlphaFoldDB" id="A0A0F3WMT2"/>
<reference evidence="4" key="2">
    <citation type="submission" date="2017-03" db="EMBL/GenBank/DDBJ databases">
        <title>The mobilome is the main driver of stx2-positive O26:H11 Escherichia coli strains evolution.</title>
        <authorList>
            <person name="Delannoy S."/>
            <person name="Mariani-Kurkdjian P."/>
            <person name="Webb H.E."/>
            <person name="Bonacorsi S."/>
            <person name="Fach P."/>
        </authorList>
    </citation>
    <scope>NUCLEOTIDE SEQUENCE</scope>
    <source>
        <strain evidence="4">34870</strain>
    </source>
</reference>
<evidence type="ECO:0000313" key="13">
    <source>
        <dbReference type="Proteomes" id="UP000514533"/>
    </source>
</evidence>
<reference evidence="1 15" key="6">
    <citation type="submission" date="2019-03" db="EMBL/GenBank/DDBJ databases">
        <authorList>
            <consortium name="GenomeTrakr network: Whole genome sequencing for foodborne pathogen traceback"/>
        </authorList>
    </citation>
    <scope>NUCLEOTIDE SEQUENCE [LARGE SCALE GENOMIC DNA]</scope>
    <source>
        <strain evidence="1 15">PSU-1190</strain>
    </source>
</reference>
<dbReference type="Gene3D" id="1.10.4120.20">
    <property type="match status" value="1"/>
</dbReference>
<evidence type="ECO:0000313" key="1">
    <source>
        <dbReference type="EMBL" id="EFA4419363.1"/>
    </source>
</evidence>
<accession>A0A0F3WMT2</accession>
<dbReference type="EMBL" id="CP055981">
    <property type="protein sequence ID" value="QMS40716.1"/>
    <property type="molecule type" value="Genomic_DNA"/>
</dbReference>
<reference evidence="2 14" key="7">
    <citation type="journal article" date="2020" name="J. Appl. Microbiol.">
        <title>Genetic characterization of Shigatoxigenic and enteropathogenic Escherichia coli O80:H2 from diarrheic and septicemic calves and relatedness to human Shigatoxigenic E. coli O80:H2.</title>
        <authorList>
            <person name="Habets A."/>
            <person name="Crombe F."/>
            <person name="Nakamura K."/>
            <person name="Guerin V."/>
            <person name="De Rauw K."/>
            <person name="Pierard D."/>
            <person name="Saulmont M."/>
            <person name="Hayashi T."/>
            <person name="Mainil J.G."/>
            <person name="Thiry D."/>
        </authorList>
    </citation>
    <scope>NUCLEOTIDE SEQUENCE [LARGE SCALE GENOMIC DNA]</scope>
    <source>
        <strain evidence="3">EH3306</strain>
        <strain evidence="2 14">EH3307</strain>
    </source>
</reference>
<evidence type="ECO:0000313" key="3">
    <source>
        <dbReference type="EMBL" id="NYQ40134.1"/>
    </source>
</evidence>
<reference evidence="8 12" key="5">
    <citation type="submission" date="2018-12" db="EMBL/GenBank/DDBJ databases">
        <title>Food and Water Safety Consortium.</title>
        <authorList>
            <person name="Tyson S."/>
            <person name="Peterson C.-L."/>
            <person name="Olson A."/>
            <person name="Tyler S."/>
            <person name="Cabral J."/>
            <person name="Lynch T."/>
            <person name="Knox N."/>
            <person name="Van Domselaar G."/>
            <person name="Graham M."/>
        </authorList>
    </citation>
    <scope>NUCLEOTIDE SEQUENCE [LARGE SCALE GENOMIC DNA]</scope>
    <source>
        <strain evidence="8 12">FWSEC0419</strain>
    </source>
</reference>
<dbReference type="RefSeq" id="WP_001132165.1">
    <property type="nucleotide sequence ID" value="NZ_AP018808.1"/>
</dbReference>
<organism evidence="5 10">
    <name type="scientific">Escherichia coli</name>
    <dbReference type="NCBI Taxonomy" id="562"/>
    <lineage>
        <taxon>Bacteria</taxon>
        <taxon>Pseudomonadati</taxon>
        <taxon>Pseudomonadota</taxon>
        <taxon>Gammaproteobacteria</taxon>
        <taxon>Enterobacterales</taxon>
        <taxon>Enterobacteriaceae</taxon>
        <taxon>Escherichia</taxon>
    </lineage>
</organism>
<dbReference type="EMBL" id="LDXE02000005">
    <property type="protein sequence ID" value="PBN70554.1"/>
    <property type="molecule type" value="Genomic_DNA"/>
</dbReference>
<dbReference type="Proteomes" id="UP000514533">
    <property type="component" value="Chromosome"/>
</dbReference>
<dbReference type="EMBL" id="QFSS01000353">
    <property type="protein sequence ID" value="PZZ61780.1"/>
    <property type="molecule type" value="Genomic_DNA"/>
</dbReference>
<dbReference type="Proteomes" id="UP000540485">
    <property type="component" value="Unassembled WGS sequence"/>
</dbReference>
<reference evidence="7 11" key="4">
    <citation type="submission" date="2018-06" db="EMBL/GenBank/DDBJ databases">
        <authorList>
            <consortium name="Pathogen Informatics"/>
            <person name="Doyle S."/>
        </authorList>
    </citation>
    <scope>NUCLEOTIDE SEQUENCE [LARGE SCALE GENOMIC DNA]</scope>
    <source>
        <strain evidence="7 11">NCTC8960</strain>
    </source>
</reference>
<dbReference type="EMBL" id="AASATZ010000023">
    <property type="protein sequence ID" value="EFA4419363.1"/>
    <property type="molecule type" value="Genomic_DNA"/>
</dbReference>
<evidence type="ECO:0000313" key="4">
    <source>
        <dbReference type="EMBL" id="PBN70554.1"/>
    </source>
</evidence>